<protein>
    <recommendedName>
        <fullName evidence="1">DNA primase/polymerase bifunctional N-terminal domain-containing protein</fullName>
    </recommendedName>
</protein>
<evidence type="ECO:0000259" key="1">
    <source>
        <dbReference type="SMART" id="SM00943"/>
    </source>
</evidence>
<feature type="non-terminal residue" evidence="2">
    <location>
        <position position="243"/>
    </location>
</feature>
<dbReference type="SUPFAM" id="SSF56747">
    <property type="entry name" value="Prim-pol domain"/>
    <property type="match status" value="1"/>
</dbReference>
<feature type="domain" description="DNA primase/polymerase bifunctional N-terminal" evidence="1">
    <location>
        <begin position="8"/>
        <end position="170"/>
    </location>
</feature>
<sequence>MSNVCKAAQKYLSLGLSVIPIAQKAGDISASKRPLGKWKQYQTALATREQLNSWFNEQPHNIALLGGQVSGNMLWLDFDCAGSYRDWANEYPDVSTTAPTQSTGKGYHVGVKTSFPTPGNQDLYFNGVHIGETRGEGGYIIAAPSVHGSGRLYEWLRPPWEAAFPVIDALADIGLMTKDKVGRRAAGIADTNGQVRGDRHPKLQATIGTVLGRLATTAQPGRNTELNRAAFTLAGFIRSGELS</sequence>
<name>A0A0F8ZQM8_9ZZZZ</name>
<evidence type="ECO:0000313" key="2">
    <source>
        <dbReference type="EMBL" id="KKK68714.1"/>
    </source>
</evidence>
<accession>A0A0F8ZQM8</accession>
<proteinExistence type="predicted"/>
<comment type="caution">
    <text evidence="2">The sequence shown here is derived from an EMBL/GenBank/DDBJ whole genome shotgun (WGS) entry which is preliminary data.</text>
</comment>
<dbReference type="EMBL" id="LAZR01059001">
    <property type="protein sequence ID" value="KKK68714.1"/>
    <property type="molecule type" value="Genomic_DNA"/>
</dbReference>
<dbReference type="InterPro" id="IPR015330">
    <property type="entry name" value="DNA_primase/pol_bifunc_N"/>
</dbReference>
<organism evidence="2">
    <name type="scientific">marine sediment metagenome</name>
    <dbReference type="NCBI Taxonomy" id="412755"/>
    <lineage>
        <taxon>unclassified sequences</taxon>
        <taxon>metagenomes</taxon>
        <taxon>ecological metagenomes</taxon>
    </lineage>
</organism>
<dbReference type="AlphaFoldDB" id="A0A0F8ZQM8"/>
<dbReference type="Gene3D" id="3.30.720.160">
    <property type="entry name" value="Bifunctional DNA primase/polymerase, N-terminal"/>
    <property type="match status" value="1"/>
</dbReference>
<dbReference type="Pfam" id="PF09250">
    <property type="entry name" value="Prim-Pol"/>
    <property type="match status" value="1"/>
</dbReference>
<dbReference type="SMART" id="SM00943">
    <property type="entry name" value="Prim-Pol"/>
    <property type="match status" value="1"/>
</dbReference>
<reference evidence="2" key="1">
    <citation type="journal article" date="2015" name="Nature">
        <title>Complex archaea that bridge the gap between prokaryotes and eukaryotes.</title>
        <authorList>
            <person name="Spang A."/>
            <person name="Saw J.H."/>
            <person name="Jorgensen S.L."/>
            <person name="Zaremba-Niedzwiedzka K."/>
            <person name="Martijn J."/>
            <person name="Lind A.E."/>
            <person name="van Eijk R."/>
            <person name="Schleper C."/>
            <person name="Guy L."/>
            <person name="Ettema T.J."/>
        </authorList>
    </citation>
    <scope>NUCLEOTIDE SEQUENCE</scope>
</reference>
<gene>
    <name evidence="2" type="ORF">LCGC14_2941290</name>
</gene>